<dbReference type="NCBIfam" id="NF006133">
    <property type="entry name" value="PRK08278.1"/>
    <property type="match status" value="1"/>
</dbReference>
<dbReference type="InterPro" id="IPR002347">
    <property type="entry name" value="SDR_fam"/>
</dbReference>
<feature type="compositionally biased region" description="Basic and acidic residues" evidence="1">
    <location>
        <begin position="349"/>
        <end position="358"/>
    </location>
</feature>
<keyword evidence="3" id="KW-1185">Reference proteome</keyword>
<evidence type="ECO:0000313" key="2">
    <source>
        <dbReference type="EMBL" id="GGC48045.1"/>
    </source>
</evidence>
<evidence type="ECO:0000256" key="1">
    <source>
        <dbReference type="SAM" id="MobiDB-lite"/>
    </source>
</evidence>
<dbReference type="PANTHER" id="PTHR42808">
    <property type="entry name" value="HYDROXYSTEROID DEHYDROGENASE-LIKE PROTEIN 2"/>
    <property type="match status" value="1"/>
</dbReference>
<evidence type="ECO:0000313" key="3">
    <source>
        <dbReference type="Proteomes" id="UP000602004"/>
    </source>
</evidence>
<sequence>MLGGKWKKVGKNPPLKFGVTRQFAQWSCDPRVTASASPCTPMTAEAYASSNHRETTMSLAGKTLFMSGGSRGIGLAIALRAARDGANVVIAAKTADPDPRLEGTIYTAAAAVEAAGGKALPLVVDIRDEERVKAAVAETVDRFGGIDILVNNASAIRLTGTLDTPVKRYDLMHGVNGRGTFVCAQACLPHLLNSPNPHILTLSPPLVQDAKWFSDFPAYAIAKYTMSLFTLALAGEFKERGIAVNSLWPRTAIATDAVRNEIGGKEMIAACRTPEIVADAAHHILTRPAKTCSGNFFLDDEVLLAAGVRDFAQYDVQAGAALQADFFVEALPGMLPADNMTKHASRSAESQDVRKRTH</sequence>
<dbReference type="Pfam" id="PF00106">
    <property type="entry name" value="adh_short"/>
    <property type="match status" value="1"/>
</dbReference>
<protein>
    <submittedName>
        <fullName evidence="2">Short chain dehydrogenase</fullName>
    </submittedName>
</protein>
<dbReference type="InterPro" id="IPR036291">
    <property type="entry name" value="NAD(P)-bd_dom_sf"/>
</dbReference>
<gene>
    <name evidence="2" type="ORF">GCM10011400_39150</name>
</gene>
<dbReference type="PRINTS" id="PR00081">
    <property type="entry name" value="GDHRDH"/>
</dbReference>
<dbReference type="InterPro" id="IPR051935">
    <property type="entry name" value="HSDL2"/>
</dbReference>
<reference evidence="3" key="1">
    <citation type="journal article" date="2019" name="Int. J. Syst. Evol. Microbiol.">
        <title>The Global Catalogue of Microorganisms (GCM) 10K type strain sequencing project: providing services to taxonomists for standard genome sequencing and annotation.</title>
        <authorList>
            <consortium name="The Broad Institute Genomics Platform"/>
            <consortium name="The Broad Institute Genome Sequencing Center for Infectious Disease"/>
            <person name="Wu L."/>
            <person name="Ma J."/>
        </authorList>
    </citation>
    <scope>NUCLEOTIDE SEQUENCE [LARGE SCALE GENOMIC DNA]</scope>
    <source>
        <strain evidence="3">CGMCC 1.15103</strain>
    </source>
</reference>
<organism evidence="2 3">
    <name type="scientific">Paraburkholderia caffeinilytica</name>
    <dbReference type="NCBI Taxonomy" id="1761016"/>
    <lineage>
        <taxon>Bacteria</taxon>
        <taxon>Pseudomonadati</taxon>
        <taxon>Pseudomonadota</taxon>
        <taxon>Betaproteobacteria</taxon>
        <taxon>Burkholderiales</taxon>
        <taxon>Burkholderiaceae</taxon>
        <taxon>Paraburkholderia</taxon>
    </lineage>
</organism>
<accession>A0ABQ1MWK9</accession>
<dbReference type="Gene3D" id="3.40.50.720">
    <property type="entry name" value="NAD(P)-binding Rossmann-like Domain"/>
    <property type="match status" value="1"/>
</dbReference>
<comment type="caution">
    <text evidence="2">The sequence shown here is derived from an EMBL/GenBank/DDBJ whole genome shotgun (WGS) entry which is preliminary data.</text>
</comment>
<feature type="region of interest" description="Disordered" evidence="1">
    <location>
        <begin position="338"/>
        <end position="358"/>
    </location>
</feature>
<proteinExistence type="predicted"/>
<dbReference type="SUPFAM" id="SSF51735">
    <property type="entry name" value="NAD(P)-binding Rossmann-fold domains"/>
    <property type="match status" value="1"/>
</dbReference>
<dbReference type="Proteomes" id="UP000602004">
    <property type="component" value="Unassembled WGS sequence"/>
</dbReference>
<name>A0ABQ1MWK9_9BURK</name>
<dbReference type="EMBL" id="BMHL01000006">
    <property type="protein sequence ID" value="GGC48045.1"/>
    <property type="molecule type" value="Genomic_DNA"/>
</dbReference>
<dbReference type="PANTHER" id="PTHR42808:SF3">
    <property type="entry name" value="HYDROXYSTEROID DEHYDROGENASE-LIKE PROTEIN 2"/>
    <property type="match status" value="1"/>
</dbReference>